<accession>A0A0E0MF73</accession>
<dbReference type="HOGENOM" id="CLU_137621_1_0_1"/>
<dbReference type="AlphaFoldDB" id="A0A0E0MF73"/>
<protein>
    <submittedName>
        <fullName evidence="2">Uncharacterized protein</fullName>
    </submittedName>
</protein>
<evidence type="ECO:0000313" key="2">
    <source>
        <dbReference type="EnsemblPlants" id="OPUNC11G10610.1"/>
    </source>
</evidence>
<dbReference type="Proteomes" id="UP000026962">
    <property type="component" value="Chromosome 11"/>
</dbReference>
<proteinExistence type="predicted"/>
<evidence type="ECO:0000256" key="1">
    <source>
        <dbReference type="SAM" id="SignalP"/>
    </source>
</evidence>
<reference evidence="2" key="2">
    <citation type="submission" date="2018-05" db="EMBL/GenBank/DDBJ databases">
        <title>OpunRS2 (Oryza punctata Reference Sequence Version 2).</title>
        <authorList>
            <person name="Zhang J."/>
            <person name="Kudrna D."/>
            <person name="Lee S."/>
            <person name="Talag J."/>
            <person name="Welchert J."/>
            <person name="Wing R.A."/>
        </authorList>
    </citation>
    <scope>NUCLEOTIDE SEQUENCE [LARGE SCALE GENOMIC DNA]</scope>
</reference>
<feature type="chain" id="PRO_5002367510" evidence="1">
    <location>
        <begin position="22"/>
        <end position="112"/>
    </location>
</feature>
<sequence length="112" mass="11940">MKLMLLFAATVIAAAAVLVAAVDVGSGGAFKGVETMVPIHALRGRVADVEDVASVVEEEEEAAYPRRRILYDSRYTSYNGLTESKAACYGSCPGRGQPYSGRSCLNIYQCKG</sequence>
<dbReference type="EnsemblPlants" id="OPUNC11G10610.1">
    <property type="protein sequence ID" value="OPUNC11G10610.1"/>
    <property type="gene ID" value="OPUNC11G10610"/>
</dbReference>
<dbReference type="PANTHER" id="PTHR34998:SF1">
    <property type="entry name" value="EXPRESSED PROTEIN"/>
    <property type="match status" value="1"/>
</dbReference>
<reference evidence="2" key="1">
    <citation type="submission" date="2015-04" db="UniProtKB">
        <authorList>
            <consortium name="EnsemblPlants"/>
        </authorList>
    </citation>
    <scope>IDENTIFICATION</scope>
</reference>
<dbReference type="OMA" id="ACYGSCA"/>
<dbReference type="eggNOG" id="ENOG502R3SY">
    <property type="taxonomic scope" value="Eukaryota"/>
</dbReference>
<dbReference type="Gramene" id="OPUNC11G10610.1">
    <property type="protein sequence ID" value="OPUNC11G10610.1"/>
    <property type="gene ID" value="OPUNC11G10610"/>
</dbReference>
<keyword evidence="3" id="KW-1185">Reference proteome</keyword>
<feature type="signal peptide" evidence="1">
    <location>
        <begin position="1"/>
        <end position="21"/>
    </location>
</feature>
<dbReference type="PANTHER" id="PTHR34998">
    <property type="entry name" value="OS04G0357400 PROTEIN-RELATED"/>
    <property type="match status" value="1"/>
</dbReference>
<organism evidence="2">
    <name type="scientific">Oryza punctata</name>
    <name type="common">Red rice</name>
    <dbReference type="NCBI Taxonomy" id="4537"/>
    <lineage>
        <taxon>Eukaryota</taxon>
        <taxon>Viridiplantae</taxon>
        <taxon>Streptophyta</taxon>
        <taxon>Embryophyta</taxon>
        <taxon>Tracheophyta</taxon>
        <taxon>Spermatophyta</taxon>
        <taxon>Magnoliopsida</taxon>
        <taxon>Liliopsida</taxon>
        <taxon>Poales</taxon>
        <taxon>Poaceae</taxon>
        <taxon>BOP clade</taxon>
        <taxon>Oryzoideae</taxon>
        <taxon>Oryzeae</taxon>
        <taxon>Oryzinae</taxon>
        <taxon>Oryza</taxon>
    </lineage>
</organism>
<keyword evidence="1" id="KW-0732">Signal</keyword>
<evidence type="ECO:0000313" key="3">
    <source>
        <dbReference type="Proteomes" id="UP000026962"/>
    </source>
</evidence>
<name>A0A0E0MF73_ORYPU</name>